<name>A0ABQ9I993_9NEOP</name>
<proteinExistence type="predicted"/>
<gene>
    <name evidence="1" type="ORF">PR048_005823</name>
</gene>
<evidence type="ECO:0000313" key="1">
    <source>
        <dbReference type="EMBL" id="KAJ8893235.1"/>
    </source>
</evidence>
<reference evidence="1 2" key="1">
    <citation type="submission" date="2023-02" db="EMBL/GenBank/DDBJ databases">
        <title>LHISI_Scaffold_Assembly.</title>
        <authorList>
            <person name="Stuart O.P."/>
            <person name="Cleave R."/>
            <person name="Magrath M.J.L."/>
            <person name="Mikheyev A.S."/>
        </authorList>
    </citation>
    <scope>NUCLEOTIDE SEQUENCE [LARGE SCALE GENOMIC DNA]</scope>
    <source>
        <strain evidence="1">Daus_M_001</strain>
        <tissue evidence="1">Leg muscle</tissue>
    </source>
</reference>
<evidence type="ECO:0000313" key="2">
    <source>
        <dbReference type="Proteomes" id="UP001159363"/>
    </source>
</evidence>
<protein>
    <submittedName>
        <fullName evidence="1">Uncharacterized protein</fullName>
    </submittedName>
</protein>
<accession>A0ABQ9I993</accession>
<comment type="caution">
    <text evidence="1">The sequence shown here is derived from an EMBL/GenBank/DDBJ whole genome shotgun (WGS) entry which is preliminary data.</text>
</comment>
<sequence length="159" mass="17953">MNKTSQNNHQKRIHVTHCDQYALKITLSKDDDKAVLQQSLDAHHTLADEGYVAKSEDKKLSTSDDSIVVLAFDMQQCLSTPNLDSSVALYKRLLWTFNLPFHNCTSNQAHCFMWCEVDGGRGSNQVASYVARHLSSIPPHVKRVIITRIPVDKTKIKTC</sequence>
<keyword evidence="2" id="KW-1185">Reference proteome</keyword>
<dbReference type="PANTHER" id="PTHR10773:SF19">
    <property type="match status" value="1"/>
</dbReference>
<organism evidence="1 2">
    <name type="scientific">Dryococelus australis</name>
    <dbReference type="NCBI Taxonomy" id="614101"/>
    <lineage>
        <taxon>Eukaryota</taxon>
        <taxon>Metazoa</taxon>
        <taxon>Ecdysozoa</taxon>
        <taxon>Arthropoda</taxon>
        <taxon>Hexapoda</taxon>
        <taxon>Insecta</taxon>
        <taxon>Pterygota</taxon>
        <taxon>Neoptera</taxon>
        <taxon>Polyneoptera</taxon>
        <taxon>Phasmatodea</taxon>
        <taxon>Verophasmatodea</taxon>
        <taxon>Anareolatae</taxon>
        <taxon>Phasmatidae</taxon>
        <taxon>Eurycanthinae</taxon>
        <taxon>Dryococelus</taxon>
    </lineage>
</organism>
<dbReference type="Proteomes" id="UP001159363">
    <property type="component" value="Chromosome 2"/>
</dbReference>
<dbReference type="PANTHER" id="PTHR10773">
    <property type="entry name" value="DNA-DIRECTED RNA POLYMERASES I, II, AND III SUBUNIT RPABC2"/>
    <property type="match status" value="1"/>
</dbReference>
<dbReference type="EMBL" id="JARBHB010000002">
    <property type="protein sequence ID" value="KAJ8893235.1"/>
    <property type="molecule type" value="Genomic_DNA"/>
</dbReference>